<dbReference type="EMBL" id="RBIG01000001">
    <property type="protein sequence ID" value="RKQ73689.1"/>
    <property type="molecule type" value="Genomic_DNA"/>
</dbReference>
<organism evidence="2 3">
    <name type="scientific">Oceanibaculum indicum</name>
    <dbReference type="NCBI Taxonomy" id="526216"/>
    <lineage>
        <taxon>Bacteria</taxon>
        <taxon>Pseudomonadati</taxon>
        <taxon>Pseudomonadota</taxon>
        <taxon>Alphaproteobacteria</taxon>
        <taxon>Rhodospirillales</taxon>
        <taxon>Oceanibaculaceae</taxon>
        <taxon>Oceanibaculum</taxon>
    </lineage>
</organism>
<feature type="compositionally biased region" description="Basic and acidic residues" evidence="1">
    <location>
        <begin position="27"/>
        <end position="46"/>
    </location>
</feature>
<evidence type="ECO:0000313" key="2">
    <source>
        <dbReference type="EMBL" id="RKQ73689.1"/>
    </source>
</evidence>
<gene>
    <name evidence="2" type="ORF">BCL74_1479</name>
</gene>
<sequence length="59" mass="6733">MDDKKQKLAQALRDNLMRRKQQARARAKGDADMTKENTDPERDGRKKATLSENSDTRSG</sequence>
<feature type="region of interest" description="Disordered" evidence="1">
    <location>
        <begin position="17"/>
        <end position="59"/>
    </location>
</feature>
<accession>A0A420WRS4</accession>
<comment type="caution">
    <text evidence="2">The sequence shown here is derived from an EMBL/GenBank/DDBJ whole genome shotgun (WGS) entry which is preliminary data.</text>
</comment>
<name>A0A420WRS4_9PROT</name>
<reference evidence="2 3" key="1">
    <citation type="submission" date="2018-10" db="EMBL/GenBank/DDBJ databases">
        <title>Comparative analysis of microorganisms from saline springs in Andes Mountain Range, Colombia.</title>
        <authorList>
            <person name="Rubin E."/>
        </authorList>
    </citation>
    <scope>NUCLEOTIDE SEQUENCE [LARGE SCALE GENOMIC DNA]</scope>
    <source>
        <strain evidence="2 3">USBA 36</strain>
    </source>
</reference>
<evidence type="ECO:0000313" key="3">
    <source>
        <dbReference type="Proteomes" id="UP000277424"/>
    </source>
</evidence>
<dbReference type="Proteomes" id="UP000277424">
    <property type="component" value="Unassembled WGS sequence"/>
</dbReference>
<dbReference type="AlphaFoldDB" id="A0A420WRS4"/>
<protein>
    <submittedName>
        <fullName evidence="2">Uncharacterized protein</fullName>
    </submittedName>
</protein>
<evidence type="ECO:0000256" key="1">
    <source>
        <dbReference type="SAM" id="MobiDB-lite"/>
    </source>
</evidence>
<proteinExistence type="predicted"/>
<dbReference type="RefSeq" id="WP_183077927.1">
    <property type="nucleotide sequence ID" value="NZ_RBIG01000001.1"/>
</dbReference>